<keyword evidence="3" id="KW-1185">Reference proteome</keyword>
<dbReference type="Proteomes" id="UP001140949">
    <property type="component" value="Unassembled WGS sequence"/>
</dbReference>
<organism evidence="2 3">
    <name type="scientific">Iris pallida</name>
    <name type="common">Sweet iris</name>
    <dbReference type="NCBI Taxonomy" id="29817"/>
    <lineage>
        <taxon>Eukaryota</taxon>
        <taxon>Viridiplantae</taxon>
        <taxon>Streptophyta</taxon>
        <taxon>Embryophyta</taxon>
        <taxon>Tracheophyta</taxon>
        <taxon>Spermatophyta</taxon>
        <taxon>Magnoliopsida</taxon>
        <taxon>Liliopsida</taxon>
        <taxon>Asparagales</taxon>
        <taxon>Iridaceae</taxon>
        <taxon>Iridoideae</taxon>
        <taxon>Irideae</taxon>
        <taxon>Iris</taxon>
    </lineage>
</organism>
<dbReference type="AlphaFoldDB" id="A0AAX6G2U2"/>
<reference evidence="2" key="1">
    <citation type="journal article" date="2023" name="GigaByte">
        <title>Genome assembly of the bearded iris, Iris pallida Lam.</title>
        <authorList>
            <person name="Bruccoleri R.E."/>
            <person name="Oakeley E.J."/>
            <person name="Faust A.M.E."/>
            <person name="Altorfer M."/>
            <person name="Dessus-Babus S."/>
            <person name="Burckhardt D."/>
            <person name="Oertli M."/>
            <person name="Naumann U."/>
            <person name="Petersen F."/>
            <person name="Wong J."/>
        </authorList>
    </citation>
    <scope>NUCLEOTIDE SEQUENCE</scope>
    <source>
        <strain evidence="2">GSM-AAB239-AS_SAM_17_03QT</strain>
    </source>
</reference>
<evidence type="ECO:0000256" key="1">
    <source>
        <dbReference type="SAM" id="MobiDB-lite"/>
    </source>
</evidence>
<name>A0AAX6G2U2_IRIPA</name>
<reference evidence="2" key="2">
    <citation type="submission" date="2023-04" db="EMBL/GenBank/DDBJ databases">
        <authorList>
            <person name="Bruccoleri R.E."/>
            <person name="Oakeley E.J."/>
            <person name="Faust A.-M."/>
            <person name="Dessus-Babus S."/>
            <person name="Altorfer M."/>
            <person name="Burckhardt D."/>
            <person name="Oertli M."/>
            <person name="Naumann U."/>
            <person name="Petersen F."/>
            <person name="Wong J."/>
        </authorList>
    </citation>
    <scope>NUCLEOTIDE SEQUENCE</scope>
    <source>
        <strain evidence="2">GSM-AAB239-AS_SAM_17_03QT</strain>
        <tissue evidence="2">Leaf</tissue>
    </source>
</reference>
<feature type="compositionally biased region" description="Polar residues" evidence="1">
    <location>
        <begin position="55"/>
        <end position="74"/>
    </location>
</feature>
<comment type="caution">
    <text evidence="2">The sequence shown here is derived from an EMBL/GenBank/DDBJ whole genome shotgun (WGS) entry which is preliminary data.</text>
</comment>
<evidence type="ECO:0000313" key="3">
    <source>
        <dbReference type="Proteomes" id="UP001140949"/>
    </source>
</evidence>
<feature type="compositionally biased region" description="Basic and acidic residues" evidence="1">
    <location>
        <begin position="1"/>
        <end position="10"/>
    </location>
</feature>
<feature type="region of interest" description="Disordered" evidence="1">
    <location>
        <begin position="1"/>
        <end position="20"/>
    </location>
</feature>
<feature type="compositionally biased region" description="Basic and acidic residues" evidence="1">
    <location>
        <begin position="77"/>
        <end position="87"/>
    </location>
</feature>
<sequence length="87" mass="9836">MTSAITKDDPTNAGNSYNHKIVSGPVHPCQILLHHITIYKQSCVRQTRTRYSRLSPANQLHTADTFRPNPTSSPIRPGERRYATEFS</sequence>
<protein>
    <submittedName>
        <fullName evidence="2">Basic proline-rich protein-like</fullName>
    </submittedName>
</protein>
<evidence type="ECO:0000313" key="2">
    <source>
        <dbReference type="EMBL" id="KAJ6822675.1"/>
    </source>
</evidence>
<gene>
    <name evidence="2" type="ORF">M6B38_386625</name>
</gene>
<accession>A0AAX6G2U2</accession>
<feature type="region of interest" description="Disordered" evidence="1">
    <location>
        <begin position="53"/>
        <end position="87"/>
    </location>
</feature>
<dbReference type="EMBL" id="JANAVB010023999">
    <property type="protein sequence ID" value="KAJ6822675.1"/>
    <property type="molecule type" value="Genomic_DNA"/>
</dbReference>
<proteinExistence type="predicted"/>